<dbReference type="Gene3D" id="3.30.1310.20">
    <property type="entry name" value="PRTase-like"/>
    <property type="match status" value="1"/>
</dbReference>
<dbReference type="Proteomes" id="UP001152755">
    <property type="component" value="Unassembled WGS sequence"/>
</dbReference>
<dbReference type="EMBL" id="JANRHA010000007">
    <property type="protein sequence ID" value="MDG3015335.1"/>
    <property type="molecule type" value="Genomic_DNA"/>
</dbReference>
<sequence length="217" mass="23204">MSYRNRVDAGRVLATGLDHLGASEPLILGLPRGGVPVAFEVARALGARLDVIVVRKLGVPRDPELAMGALGEGGVRILNPDIIGGARIDPETLESVTRREQAELDRRVALFRSGRPRIPLRTRTVVVVDDGMATGATAEAACRVARADGADRVVLAVPVASREAVARLRPHVDELVCPLVPAQLMGVGAWYLDFTQTDSEDVCRLLATPPRSRRPAS</sequence>
<dbReference type="InterPro" id="IPR000836">
    <property type="entry name" value="PRTase_dom"/>
</dbReference>
<name>A0A9X4RE02_9ACTN</name>
<dbReference type="CDD" id="cd06223">
    <property type="entry name" value="PRTases_typeI"/>
    <property type="match status" value="1"/>
</dbReference>
<feature type="domain" description="Phosphoribosyltransferase" evidence="1">
    <location>
        <begin position="17"/>
        <end position="176"/>
    </location>
</feature>
<dbReference type="Gene3D" id="3.40.50.2020">
    <property type="match status" value="1"/>
</dbReference>
<dbReference type="Pfam" id="PF00156">
    <property type="entry name" value="Pribosyltran"/>
    <property type="match status" value="1"/>
</dbReference>
<accession>A0A9X4RE02</accession>
<comment type="caution">
    <text evidence="2">The sequence shown here is derived from an EMBL/GenBank/DDBJ whole genome shotgun (WGS) entry which is preliminary data.</text>
</comment>
<proteinExistence type="predicted"/>
<evidence type="ECO:0000259" key="1">
    <source>
        <dbReference type="Pfam" id="PF00156"/>
    </source>
</evidence>
<keyword evidence="2" id="KW-0808">Transferase</keyword>
<organism evidence="2 3">
    <name type="scientific">Speluncibacter jeojiensis</name>
    <dbReference type="NCBI Taxonomy" id="2710754"/>
    <lineage>
        <taxon>Bacteria</taxon>
        <taxon>Bacillati</taxon>
        <taxon>Actinomycetota</taxon>
        <taxon>Actinomycetes</taxon>
        <taxon>Mycobacteriales</taxon>
        <taxon>Speluncibacteraceae</taxon>
        <taxon>Speluncibacter</taxon>
    </lineage>
</organism>
<reference evidence="2" key="1">
    <citation type="submission" date="2022-08" db="EMBL/GenBank/DDBJ databases">
        <title>Genome analysis of Corynebacteriales strain.</title>
        <authorList>
            <person name="Lee S.D."/>
        </authorList>
    </citation>
    <scope>NUCLEOTIDE SEQUENCE</scope>
    <source>
        <strain evidence="2">D3-21</strain>
    </source>
</reference>
<evidence type="ECO:0000313" key="3">
    <source>
        <dbReference type="Proteomes" id="UP001152755"/>
    </source>
</evidence>
<dbReference type="RefSeq" id="WP_332520028.1">
    <property type="nucleotide sequence ID" value="NZ_JANRHA010000007.1"/>
</dbReference>
<dbReference type="SUPFAM" id="SSF53271">
    <property type="entry name" value="PRTase-like"/>
    <property type="match status" value="1"/>
</dbReference>
<dbReference type="InterPro" id="IPR029057">
    <property type="entry name" value="PRTase-like"/>
</dbReference>
<keyword evidence="2" id="KW-0328">Glycosyltransferase</keyword>
<protein>
    <submittedName>
        <fullName evidence="2">Phosphoribosyltransferase family protein</fullName>
    </submittedName>
</protein>
<evidence type="ECO:0000313" key="2">
    <source>
        <dbReference type="EMBL" id="MDG3015335.1"/>
    </source>
</evidence>
<dbReference type="AlphaFoldDB" id="A0A9X4RE02"/>
<gene>
    <name evidence="2" type="ORF">NVS88_12325</name>
</gene>
<dbReference type="GO" id="GO:0016757">
    <property type="term" value="F:glycosyltransferase activity"/>
    <property type="evidence" value="ECO:0007669"/>
    <property type="project" value="UniProtKB-KW"/>
</dbReference>
<keyword evidence="3" id="KW-1185">Reference proteome</keyword>